<comment type="pathway">
    <text evidence="1 6">Cell wall biogenesis; peptidoglycan biosynthesis.</text>
</comment>
<dbReference type="Proteomes" id="UP000253790">
    <property type="component" value="Chromosome"/>
</dbReference>
<organism evidence="8 9">
    <name type="scientific">Ornithinimicrobium avium</name>
    <dbReference type="NCBI Taxonomy" id="2283195"/>
    <lineage>
        <taxon>Bacteria</taxon>
        <taxon>Bacillati</taxon>
        <taxon>Actinomycetota</taxon>
        <taxon>Actinomycetes</taxon>
        <taxon>Micrococcales</taxon>
        <taxon>Ornithinimicrobiaceae</taxon>
        <taxon>Ornithinimicrobium</taxon>
    </lineage>
</organism>
<dbReference type="GO" id="GO:0016740">
    <property type="term" value="F:transferase activity"/>
    <property type="evidence" value="ECO:0007669"/>
    <property type="project" value="UniProtKB-KW"/>
</dbReference>
<gene>
    <name evidence="8" type="ORF">DV701_06180</name>
</gene>
<dbReference type="GO" id="GO:0071555">
    <property type="term" value="P:cell wall organization"/>
    <property type="evidence" value="ECO:0007669"/>
    <property type="project" value="UniProtKB-UniRule"/>
</dbReference>
<dbReference type="GO" id="GO:0009252">
    <property type="term" value="P:peptidoglycan biosynthetic process"/>
    <property type="evidence" value="ECO:0007669"/>
    <property type="project" value="UniProtKB-UniPathway"/>
</dbReference>
<evidence type="ECO:0000313" key="9">
    <source>
        <dbReference type="Proteomes" id="UP000253790"/>
    </source>
</evidence>
<keyword evidence="2" id="KW-0808">Transferase</keyword>
<dbReference type="InterPro" id="IPR005490">
    <property type="entry name" value="LD_TPept_cat_dom"/>
</dbReference>
<dbReference type="InterPro" id="IPR002477">
    <property type="entry name" value="Peptidoglycan-bd-like"/>
</dbReference>
<dbReference type="Pfam" id="PF01471">
    <property type="entry name" value="PG_binding_1"/>
    <property type="match status" value="1"/>
</dbReference>
<evidence type="ECO:0000256" key="1">
    <source>
        <dbReference type="ARBA" id="ARBA00004752"/>
    </source>
</evidence>
<dbReference type="InterPro" id="IPR036366">
    <property type="entry name" value="PGBDSf"/>
</dbReference>
<reference evidence="8 9" key="1">
    <citation type="submission" date="2018-07" db="EMBL/GenBank/DDBJ databases">
        <title>Complete genome sequencing of Ornithinimicrobium sp. AMA3305.</title>
        <authorList>
            <person name="Bae J.-W."/>
        </authorList>
    </citation>
    <scope>NUCLEOTIDE SEQUENCE [LARGE SCALE GENOMIC DNA]</scope>
    <source>
        <strain evidence="8 9">AMA3305</strain>
    </source>
</reference>
<evidence type="ECO:0000256" key="5">
    <source>
        <dbReference type="ARBA" id="ARBA00023316"/>
    </source>
</evidence>
<dbReference type="InterPro" id="IPR038063">
    <property type="entry name" value="Transpep_catalytic_dom"/>
</dbReference>
<proteinExistence type="predicted"/>
<evidence type="ECO:0000256" key="2">
    <source>
        <dbReference type="ARBA" id="ARBA00022679"/>
    </source>
</evidence>
<keyword evidence="4 6" id="KW-0573">Peptidoglycan synthesis</keyword>
<dbReference type="GO" id="GO:0008360">
    <property type="term" value="P:regulation of cell shape"/>
    <property type="evidence" value="ECO:0007669"/>
    <property type="project" value="UniProtKB-UniRule"/>
</dbReference>
<dbReference type="Pfam" id="PF03734">
    <property type="entry name" value="YkuD"/>
    <property type="match status" value="1"/>
</dbReference>
<dbReference type="InterPro" id="IPR036365">
    <property type="entry name" value="PGBD-like_sf"/>
</dbReference>
<dbReference type="EMBL" id="CP031229">
    <property type="protein sequence ID" value="AXH95770.1"/>
    <property type="molecule type" value="Genomic_DNA"/>
</dbReference>
<evidence type="ECO:0000256" key="3">
    <source>
        <dbReference type="ARBA" id="ARBA00022960"/>
    </source>
</evidence>
<dbReference type="UniPathway" id="UPA00219"/>
<dbReference type="KEGG" id="orn:DV701_06180"/>
<evidence type="ECO:0000259" key="7">
    <source>
        <dbReference type="PROSITE" id="PS52029"/>
    </source>
</evidence>
<evidence type="ECO:0000256" key="4">
    <source>
        <dbReference type="ARBA" id="ARBA00022984"/>
    </source>
</evidence>
<evidence type="ECO:0000256" key="6">
    <source>
        <dbReference type="PROSITE-ProRule" id="PRU01373"/>
    </source>
</evidence>
<dbReference type="Gene3D" id="1.10.101.10">
    <property type="entry name" value="PGBD-like superfamily/PGBD"/>
    <property type="match status" value="1"/>
</dbReference>
<feature type="active site" description="Proton donor/acceptor" evidence="6">
    <location>
        <position position="152"/>
    </location>
</feature>
<dbReference type="PROSITE" id="PS52029">
    <property type="entry name" value="LD_TPASE"/>
    <property type="match status" value="1"/>
</dbReference>
<dbReference type="SUPFAM" id="SSF47090">
    <property type="entry name" value="PGBD-like"/>
    <property type="match status" value="1"/>
</dbReference>
<keyword evidence="5 6" id="KW-0961">Cell wall biogenesis/degradation</keyword>
<accession>A0A345NL62</accession>
<sequence>MPGVRRDRPAATDGRAGLLVRAADGDFGELTQQAVWAVQKHNGLERDAVVGPITRAALDAGSVPAPVGGSGSRVEVHLAAQLLLVVRGGRTRRVLSTSTGSGEYYWLDGRRYRATTPTGSWRVYSTWSQGWQSGPLGPMWRPMYYDGGFAVHGSSSIPPWPASHGCSRLSTRAMDMLWSTGYLQLGTRVGVVDA</sequence>
<evidence type="ECO:0000313" key="8">
    <source>
        <dbReference type="EMBL" id="AXH95770.1"/>
    </source>
</evidence>
<feature type="active site" description="Nucleophile" evidence="6">
    <location>
        <position position="166"/>
    </location>
</feature>
<dbReference type="SUPFAM" id="SSF141523">
    <property type="entry name" value="L,D-transpeptidase catalytic domain-like"/>
    <property type="match status" value="1"/>
</dbReference>
<keyword evidence="3 6" id="KW-0133">Cell shape</keyword>
<feature type="domain" description="L,D-TPase catalytic" evidence="7">
    <location>
        <begin position="72"/>
        <end position="192"/>
    </location>
</feature>
<dbReference type="OrthoDB" id="9810670at2"/>
<keyword evidence="9" id="KW-1185">Reference proteome</keyword>
<dbReference type="AlphaFoldDB" id="A0A345NL62"/>
<protein>
    <submittedName>
        <fullName evidence="8">Murein L,D-transpeptidase</fullName>
    </submittedName>
</protein>
<dbReference type="Gene3D" id="2.40.440.10">
    <property type="entry name" value="L,D-transpeptidase catalytic domain-like"/>
    <property type="match status" value="1"/>
</dbReference>
<name>A0A345NL62_9MICO</name>
<dbReference type="CDD" id="cd16913">
    <property type="entry name" value="YkuD_like"/>
    <property type="match status" value="1"/>
</dbReference>